<feature type="domain" description="DUF4369" evidence="1">
    <location>
        <begin position="28"/>
        <end position="126"/>
    </location>
</feature>
<dbReference type="InterPro" id="IPR025380">
    <property type="entry name" value="DUF4369"/>
</dbReference>
<protein>
    <recommendedName>
        <fullName evidence="1">DUF4369 domain-containing protein</fullName>
    </recommendedName>
</protein>
<dbReference type="OrthoDB" id="1143206at2"/>
<organism evidence="2 3">
    <name type="scientific">Flavobacterium album</name>
    <dbReference type="NCBI Taxonomy" id="2175091"/>
    <lineage>
        <taxon>Bacteria</taxon>
        <taxon>Pseudomonadati</taxon>
        <taxon>Bacteroidota</taxon>
        <taxon>Flavobacteriia</taxon>
        <taxon>Flavobacteriales</taxon>
        <taxon>Flavobacteriaceae</taxon>
        <taxon>Flavobacterium</taxon>
    </lineage>
</organism>
<name>A0A2S1QTH8_9FLAO</name>
<reference evidence="2 3" key="1">
    <citation type="submission" date="2018-04" db="EMBL/GenBank/DDBJ databases">
        <title>Genome sequencing of Flavobacterium sp. HYN0059.</title>
        <authorList>
            <person name="Yi H."/>
            <person name="Baek C."/>
        </authorList>
    </citation>
    <scope>NUCLEOTIDE SEQUENCE [LARGE SCALE GENOMIC DNA]</scope>
    <source>
        <strain evidence="2 3">HYN0059</strain>
    </source>
</reference>
<keyword evidence="3" id="KW-1185">Reference proteome</keyword>
<dbReference type="Proteomes" id="UP000244929">
    <property type="component" value="Chromosome"/>
</dbReference>
<dbReference type="PROSITE" id="PS51257">
    <property type="entry name" value="PROKAR_LIPOPROTEIN"/>
    <property type="match status" value="1"/>
</dbReference>
<dbReference type="AlphaFoldDB" id="A0A2S1QTH8"/>
<evidence type="ECO:0000259" key="1">
    <source>
        <dbReference type="Pfam" id="PF14289"/>
    </source>
</evidence>
<sequence>MKRFALILSAFVLLTACKKEAHGDANLHITGNIKGLSQGKLYIQKIVDTSLVAIDTIVIDGKKGFESHLKIDSPQMLYLFLDRGQTNSVDNNLPFFAEPGNMTIESSNEEFFARAKITGSKNQKIYEDYVTIKNRFNNDNLDLVKKNLEATRSGNVKQLDSVMAKSDQLLKRRYLYTVNFALKNADHEVGPYIALSEIYDANIKYLDTIRKSMSPKVAQSHYGKMLTKFVADRKKAETTE</sequence>
<dbReference type="Pfam" id="PF14289">
    <property type="entry name" value="DUF4369"/>
    <property type="match status" value="1"/>
</dbReference>
<accession>A0A2S1QTH8</accession>
<proteinExistence type="predicted"/>
<dbReference type="KEGG" id="falb:HYN59_00795"/>
<dbReference type="EMBL" id="CP029186">
    <property type="protein sequence ID" value="AWH83740.1"/>
    <property type="molecule type" value="Genomic_DNA"/>
</dbReference>
<evidence type="ECO:0000313" key="3">
    <source>
        <dbReference type="Proteomes" id="UP000244929"/>
    </source>
</evidence>
<gene>
    <name evidence="2" type="ORF">HYN59_00795</name>
</gene>
<evidence type="ECO:0000313" key="2">
    <source>
        <dbReference type="EMBL" id="AWH83740.1"/>
    </source>
</evidence>
<dbReference type="RefSeq" id="WP_108776456.1">
    <property type="nucleotide sequence ID" value="NZ_CP029186.1"/>
</dbReference>